<dbReference type="GO" id="GO:0016787">
    <property type="term" value="F:hydrolase activity"/>
    <property type="evidence" value="ECO:0007669"/>
    <property type="project" value="UniProtKB-KW"/>
</dbReference>
<dbReference type="SUPFAM" id="SSF49785">
    <property type="entry name" value="Galactose-binding domain-like"/>
    <property type="match status" value="1"/>
</dbReference>
<evidence type="ECO:0000313" key="3">
    <source>
        <dbReference type="Proteomes" id="UP000565468"/>
    </source>
</evidence>
<keyword evidence="2" id="KW-0378">Hydrolase</keyword>
<gene>
    <name evidence="2" type="ORF">HII30_13295</name>
</gene>
<dbReference type="Pfam" id="PF00754">
    <property type="entry name" value="F5_F8_type_C"/>
    <property type="match status" value="1"/>
</dbReference>
<accession>A0A848M7W2</accession>
<dbReference type="Gene3D" id="2.60.120.260">
    <property type="entry name" value="Galactose-binding domain-like"/>
    <property type="match status" value="2"/>
</dbReference>
<dbReference type="InterPro" id="IPR000421">
    <property type="entry name" value="FA58C"/>
</dbReference>
<evidence type="ECO:0000313" key="2">
    <source>
        <dbReference type="EMBL" id="NMO96735.1"/>
    </source>
</evidence>
<dbReference type="SUPFAM" id="SSF89550">
    <property type="entry name" value="PHP domain-like"/>
    <property type="match status" value="1"/>
</dbReference>
<dbReference type="NCBIfam" id="NF038032">
    <property type="entry name" value="CehA_McbA_metalo"/>
    <property type="match status" value="1"/>
</dbReference>
<comment type="caution">
    <text evidence="2">The sequence shown here is derived from an EMBL/GenBank/DDBJ whole genome shotgun (WGS) entry which is preliminary data.</text>
</comment>
<name>A0A848M7W2_PAELE</name>
<dbReference type="EMBL" id="JABBPN010000012">
    <property type="protein sequence ID" value="NMO96735.1"/>
    <property type="molecule type" value="Genomic_DNA"/>
</dbReference>
<dbReference type="Gene3D" id="3.20.20.140">
    <property type="entry name" value="Metal-dependent hydrolases"/>
    <property type="match status" value="1"/>
</dbReference>
<dbReference type="AlphaFoldDB" id="A0A848M7W2"/>
<reference evidence="2 3" key="1">
    <citation type="submission" date="2020-04" db="EMBL/GenBank/DDBJ databases">
        <title>Paenibacillus algicola sp. nov., a novel marine bacterium producing alginate lyase.</title>
        <authorList>
            <person name="Huang H."/>
        </authorList>
    </citation>
    <scope>NUCLEOTIDE SEQUENCE [LARGE SCALE GENOMIC DNA]</scope>
    <source>
        <strain evidence="2 3">L7-75</strain>
    </source>
</reference>
<sequence length="644" mass="73987">MNESNEKANVNQLMLLSSGKRAIAEEQLDDNEAEKAIDGQPDTFWAGGPYYKWWKIDLGRNCQIEQVCIQARQDTAEITHYFIEHSQDNLNWECCLEKMESTPSENILDKYDISLSARYLRVTITYCSAGETAKLYNVQVYGHEAGTVITQAPQKTAFRKFHALSCDQSYGFEESESLDLEPGSVEEVLVSGGAGSYLLYRDVDFTMEGIDQLRGQFGFTDLDKAKQVVLEVRVDDLEGEKVGELILFKQWKRWSMLAGRLHHKDAEKLTGVHDMYLVVKKAAPGQELMIHWLEVARKSQLPAPRPRPEALAAPANGEYHIYFGNLHSHTGFSDGIGVPEYAYDYARYTAGLDFLAITEHSNLYDHYLEWEKSRKWVDIQKIADNKTEDGAFLALFGAETTWYNQFGHMNTYNMDFFINTYETEYNDIPTYYDLLKQYPDSIQQWNHPWSCGNRHLDGFDPYDAELDEVMHMIEINPIESKELGGLYYYVMALDKGWHVAPVGSQDNHHGQWGTQNTLRTGLLVDQLTREHFYDAVRHQRVYFTSALHLKVWFKVNDSIMGSRIQKTDQLDLDIRAMYGKETEGQIVKAEIIGEQGKVIHSVDVQDSNHIHYKVSLPSSERYYFVKIYQNDGEFAATAPVWIEG</sequence>
<evidence type="ECO:0000259" key="1">
    <source>
        <dbReference type="PROSITE" id="PS50022"/>
    </source>
</evidence>
<dbReference type="RefSeq" id="WP_169505529.1">
    <property type="nucleotide sequence ID" value="NZ_JABBPN010000012.1"/>
</dbReference>
<proteinExistence type="predicted"/>
<feature type="domain" description="F5/8 type C" evidence="1">
    <location>
        <begin position="1"/>
        <end position="143"/>
    </location>
</feature>
<organism evidence="2 3">
    <name type="scientific">Paenibacillus lemnae</name>
    <dbReference type="NCBI Taxonomy" id="1330551"/>
    <lineage>
        <taxon>Bacteria</taxon>
        <taxon>Bacillati</taxon>
        <taxon>Bacillota</taxon>
        <taxon>Bacilli</taxon>
        <taxon>Bacillales</taxon>
        <taxon>Paenibacillaceae</taxon>
        <taxon>Paenibacillus</taxon>
    </lineage>
</organism>
<dbReference type="InterPro" id="IPR016195">
    <property type="entry name" value="Pol/histidinol_Pase-like"/>
</dbReference>
<dbReference type="Proteomes" id="UP000565468">
    <property type="component" value="Unassembled WGS sequence"/>
</dbReference>
<dbReference type="InterPro" id="IPR008979">
    <property type="entry name" value="Galactose-bd-like_sf"/>
</dbReference>
<protein>
    <submittedName>
        <fullName evidence="2">CehA/McbA family metallohydrolase</fullName>
    </submittedName>
</protein>
<keyword evidence="3" id="KW-1185">Reference proteome</keyword>
<dbReference type="PROSITE" id="PS50022">
    <property type="entry name" value="FA58C_3"/>
    <property type="match status" value="1"/>
</dbReference>